<comment type="catalytic activity">
    <reaction evidence="1">
        <text>Hydrolyzes the link between N-acetylmuramoyl residues and L-amino acid residues in certain cell-wall glycopeptides.</text>
        <dbReference type="EC" id="3.5.1.28"/>
    </reaction>
</comment>
<keyword evidence="7" id="KW-0479">Metal-binding</keyword>
<keyword evidence="8 14" id="KW-0378">Hydrolase</keyword>
<dbReference type="PANTHER" id="PTHR30417:SF4">
    <property type="entry name" value="1,6-ANHYDRO-N-ACETYLMURAMYL-L-ALANINE AMIDASE AMPD"/>
    <property type="match status" value="1"/>
</dbReference>
<evidence type="ECO:0000256" key="5">
    <source>
        <dbReference type="ARBA" id="ARBA00011901"/>
    </source>
</evidence>
<evidence type="ECO:0000256" key="1">
    <source>
        <dbReference type="ARBA" id="ARBA00001561"/>
    </source>
</evidence>
<comment type="cofactor">
    <cofactor evidence="2">
        <name>Zn(2+)</name>
        <dbReference type="ChEBI" id="CHEBI:29105"/>
    </cofactor>
</comment>
<evidence type="ECO:0000256" key="11">
    <source>
        <dbReference type="ARBA" id="ARBA00039257"/>
    </source>
</evidence>
<comment type="subcellular location">
    <subcellularLocation>
        <location evidence="3">Cytoplasm</location>
    </subcellularLocation>
</comment>
<dbReference type="SUPFAM" id="SSF55846">
    <property type="entry name" value="N-acetylmuramoyl-L-alanine amidase-like"/>
    <property type="match status" value="1"/>
</dbReference>
<dbReference type="SMART" id="SM00644">
    <property type="entry name" value="Ami_2"/>
    <property type="match status" value="1"/>
</dbReference>
<dbReference type="InterPro" id="IPR036505">
    <property type="entry name" value="Amidase/PGRP_sf"/>
</dbReference>
<evidence type="ECO:0000256" key="6">
    <source>
        <dbReference type="ARBA" id="ARBA00022490"/>
    </source>
</evidence>
<evidence type="ECO:0000259" key="13">
    <source>
        <dbReference type="SMART" id="SM00644"/>
    </source>
</evidence>
<feature type="domain" description="N-acetylmuramoyl-L-alanine amidase" evidence="13">
    <location>
        <begin position="19"/>
        <end position="170"/>
    </location>
</feature>
<dbReference type="PANTHER" id="PTHR30417">
    <property type="entry name" value="N-ACETYLMURAMOYL-L-ALANINE AMIDASE AMID"/>
    <property type="match status" value="1"/>
</dbReference>
<dbReference type="InterPro" id="IPR051206">
    <property type="entry name" value="NAMLAA_amidase_2"/>
</dbReference>
<protein>
    <recommendedName>
        <fullName evidence="11">1,6-anhydro-N-acetylmuramyl-L-alanine amidase AmpD</fullName>
        <ecNumber evidence="5">3.5.1.28</ecNumber>
    </recommendedName>
    <alternativeName>
        <fullName evidence="12">N-acetylmuramoyl-L-alanine amidase</fullName>
    </alternativeName>
</protein>
<dbReference type="CDD" id="cd06583">
    <property type="entry name" value="PGRP"/>
    <property type="match status" value="1"/>
</dbReference>
<evidence type="ECO:0000256" key="7">
    <source>
        <dbReference type="ARBA" id="ARBA00022723"/>
    </source>
</evidence>
<dbReference type="Gene3D" id="3.40.80.10">
    <property type="entry name" value="Peptidoglycan recognition protein-like"/>
    <property type="match status" value="1"/>
</dbReference>
<evidence type="ECO:0000313" key="15">
    <source>
        <dbReference type="Proteomes" id="UP001446205"/>
    </source>
</evidence>
<dbReference type="RefSeq" id="WP_341371535.1">
    <property type="nucleotide sequence ID" value="NZ_JBBPCO010000012.1"/>
</dbReference>
<evidence type="ECO:0000256" key="9">
    <source>
        <dbReference type="ARBA" id="ARBA00022833"/>
    </source>
</evidence>
<comment type="caution">
    <text evidence="14">The sequence shown here is derived from an EMBL/GenBank/DDBJ whole genome shotgun (WGS) entry which is preliminary data.</text>
</comment>
<reference evidence="14 15" key="1">
    <citation type="submission" date="2024-04" db="EMBL/GenBank/DDBJ databases">
        <authorList>
            <person name="Abashina T."/>
            <person name="Shaikin A."/>
        </authorList>
    </citation>
    <scope>NUCLEOTIDE SEQUENCE [LARGE SCALE GENOMIC DNA]</scope>
    <source>
        <strain evidence="14 15">AAFK</strain>
    </source>
</reference>
<gene>
    <name evidence="14" type="primary">ampD</name>
    <name evidence="14" type="ORF">WOB96_11995</name>
</gene>
<dbReference type="InterPro" id="IPR002502">
    <property type="entry name" value="Amidase_domain"/>
</dbReference>
<dbReference type="Proteomes" id="UP001446205">
    <property type="component" value="Unassembled WGS sequence"/>
</dbReference>
<dbReference type="Pfam" id="PF01510">
    <property type="entry name" value="Amidase_2"/>
    <property type="match status" value="1"/>
</dbReference>
<evidence type="ECO:0000256" key="12">
    <source>
        <dbReference type="ARBA" id="ARBA00042615"/>
    </source>
</evidence>
<keyword evidence="10" id="KW-0961">Cell wall biogenesis/degradation</keyword>
<evidence type="ECO:0000256" key="3">
    <source>
        <dbReference type="ARBA" id="ARBA00004496"/>
    </source>
</evidence>
<evidence type="ECO:0000256" key="2">
    <source>
        <dbReference type="ARBA" id="ARBA00001947"/>
    </source>
</evidence>
<keyword evidence="9" id="KW-0862">Zinc</keyword>
<comment type="similarity">
    <text evidence="4">Belongs to the N-acetylmuramoyl-L-alanine amidase 2 family.</text>
</comment>
<dbReference type="GO" id="GO:0008745">
    <property type="term" value="F:N-acetylmuramoyl-L-alanine amidase activity"/>
    <property type="evidence" value="ECO:0007669"/>
    <property type="project" value="UniProtKB-EC"/>
</dbReference>
<name>A0ABU9DAR2_9PROT</name>
<keyword evidence="15" id="KW-1185">Reference proteome</keyword>
<evidence type="ECO:0000313" key="14">
    <source>
        <dbReference type="EMBL" id="MEK8090479.1"/>
    </source>
</evidence>
<dbReference type="NCBIfam" id="NF008758">
    <property type="entry name" value="PRK11789.1"/>
    <property type="match status" value="1"/>
</dbReference>
<evidence type="ECO:0000256" key="4">
    <source>
        <dbReference type="ARBA" id="ARBA00007553"/>
    </source>
</evidence>
<evidence type="ECO:0000256" key="8">
    <source>
        <dbReference type="ARBA" id="ARBA00022801"/>
    </source>
</evidence>
<proteinExistence type="inferred from homology"/>
<dbReference type="EMBL" id="JBBPCO010000012">
    <property type="protein sequence ID" value="MEK8090479.1"/>
    <property type="molecule type" value="Genomic_DNA"/>
</dbReference>
<organism evidence="14 15">
    <name type="scientific">Thermithiobacillus plumbiphilus</name>
    <dbReference type="NCBI Taxonomy" id="1729899"/>
    <lineage>
        <taxon>Bacteria</taxon>
        <taxon>Pseudomonadati</taxon>
        <taxon>Pseudomonadota</taxon>
        <taxon>Acidithiobacillia</taxon>
        <taxon>Acidithiobacillales</taxon>
        <taxon>Thermithiobacillaceae</taxon>
        <taxon>Thermithiobacillus</taxon>
    </lineage>
</organism>
<evidence type="ECO:0000256" key="10">
    <source>
        <dbReference type="ARBA" id="ARBA00023316"/>
    </source>
</evidence>
<sequence>MSAMIDTAGWYSAARILPSPNFNARPPGVVVDLIVLHAISLPPGQFGGGHIERFFQNRLEIPAHPYFAEIQHLQVSAHFLIDRAGCVTQFVSTEDRAWHAGVSCWSARENCNDFSVGIELEGSESVPFSDAQYVQCARLCRQLQRRYPQIGEDRIVGHQDVAPGRKWDPGPQFRWDGFRSLLRDSEREQGEELG</sequence>
<dbReference type="EC" id="3.5.1.28" evidence="5"/>
<accession>A0ABU9DAR2</accession>
<keyword evidence="6" id="KW-0963">Cytoplasm</keyword>